<evidence type="ECO:0000256" key="10">
    <source>
        <dbReference type="ARBA" id="ARBA00023112"/>
    </source>
</evidence>
<feature type="transmembrane region" description="Helical" evidence="13">
    <location>
        <begin position="264"/>
        <end position="290"/>
    </location>
</feature>
<evidence type="ECO:0000256" key="12">
    <source>
        <dbReference type="ARBA" id="ARBA00023285"/>
    </source>
</evidence>
<organism evidence="15 16">
    <name type="scientific">Herpetosiphon gulosus</name>
    <dbReference type="NCBI Taxonomy" id="1973496"/>
    <lineage>
        <taxon>Bacteria</taxon>
        <taxon>Bacillati</taxon>
        <taxon>Chloroflexota</taxon>
        <taxon>Chloroflexia</taxon>
        <taxon>Herpetosiphonales</taxon>
        <taxon>Herpetosiphonaceae</taxon>
        <taxon>Herpetosiphon</taxon>
    </lineage>
</organism>
<feature type="transmembrane region" description="Helical" evidence="13">
    <location>
        <begin position="220"/>
        <end position="239"/>
    </location>
</feature>
<keyword evidence="14" id="KW-0732">Signal</keyword>
<keyword evidence="4 13" id="KW-0813">Transport</keyword>
<keyword evidence="7 13" id="KW-0812">Transmembrane</keyword>
<evidence type="ECO:0000256" key="4">
    <source>
        <dbReference type="ARBA" id="ARBA00022448"/>
    </source>
</evidence>
<evidence type="ECO:0000313" key="15">
    <source>
        <dbReference type="EMBL" id="GAA5526791.1"/>
    </source>
</evidence>
<dbReference type="EMBL" id="BAABRU010000002">
    <property type="protein sequence ID" value="GAA5526791.1"/>
    <property type="molecule type" value="Genomic_DNA"/>
</dbReference>
<keyword evidence="5" id="KW-1003">Cell membrane</keyword>
<reference evidence="15 16" key="1">
    <citation type="submission" date="2024-02" db="EMBL/GenBank/DDBJ databases">
        <title>Herpetosiphon gulosus NBRC 112829.</title>
        <authorList>
            <person name="Ichikawa N."/>
            <person name="Katano-Makiyama Y."/>
            <person name="Hidaka K."/>
        </authorList>
    </citation>
    <scope>NUCLEOTIDE SEQUENCE [LARGE SCALE GENOMIC DNA]</scope>
    <source>
        <strain evidence="15 16">NBRC 112829</strain>
    </source>
</reference>
<protein>
    <recommendedName>
        <fullName evidence="13">Nickel/cobalt efflux system</fullName>
    </recommendedName>
</protein>
<evidence type="ECO:0000256" key="3">
    <source>
        <dbReference type="ARBA" id="ARBA00022426"/>
    </source>
</evidence>
<name>A0ABP9WWB7_9CHLR</name>
<dbReference type="Proteomes" id="UP001428290">
    <property type="component" value="Unassembled WGS sequence"/>
</dbReference>
<feature type="transmembrane region" description="Helical" evidence="13">
    <location>
        <begin position="424"/>
        <end position="445"/>
    </location>
</feature>
<dbReference type="Pfam" id="PF03824">
    <property type="entry name" value="NicO"/>
    <property type="match status" value="1"/>
</dbReference>
<keyword evidence="11 13" id="KW-0472">Membrane</keyword>
<keyword evidence="6" id="KW-0533">Nickel</keyword>
<keyword evidence="3" id="KW-0171">Cobalt transport</keyword>
<evidence type="ECO:0000256" key="7">
    <source>
        <dbReference type="ARBA" id="ARBA00022692"/>
    </source>
</evidence>
<keyword evidence="12" id="KW-0170">Cobalt</keyword>
<evidence type="ECO:0000256" key="8">
    <source>
        <dbReference type="ARBA" id="ARBA00022989"/>
    </source>
</evidence>
<dbReference type="PROSITE" id="PS00018">
    <property type="entry name" value="EF_HAND_1"/>
    <property type="match status" value="1"/>
</dbReference>
<keyword evidence="16" id="KW-1185">Reference proteome</keyword>
<gene>
    <name evidence="15" type="ORF">Hgul01_00571</name>
</gene>
<evidence type="ECO:0000256" key="1">
    <source>
        <dbReference type="ARBA" id="ARBA00002510"/>
    </source>
</evidence>
<feature type="signal peptide" evidence="14">
    <location>
        <begin position="1"/>
        <end position="22"/>
    </location>
</feature>
<dbReference type="PANTHER" id="PTHR40659:SF1">
    <property type="entry name" value="NICKEL_COBALT EFFLUX SYSTEM RCNA"/>
    <property type="match status" value="1"/>
</dbReference>
<dbReference type="InterPro" id="IPR018247">
    <property type="entry name" value="EF_Hand_1_Ca_BS"/>
</dbReference>
<keyword evidence="10" id="KW-0921">Nickel transport</keyword>
<evidence type="ECO:0000256" key="6">
    <source>
        <dbReference type="ARBA" id="ARBA00022596"/>
    </source>
</evidence>
<evidence type="ECO:0000256" key="9">
    <source>
        <dbReference type="ARBA" id="ARBA00023065"/>
    </source>
</evidence>
<proteinExistence type="inferred from homology"/>
<evidence type="ECO:0000256" key="11">
    <source>
        <dbReference type="ARBA" id="ARBA00023136"/>
    </source>
</evidence>
<comment type="similarity">
    <text evidence="13">Belongs to the NiCoT transporter (TC 2.A.52) family.</text>
</comment>
<evidence type="ECO:0000256" key="2">
    <source>
        <dbReference type="ARBA" id="ARBA00004651"/>
    </source>
</evidence>
<evidence type="ECO:0000256" key="5">
    <source>
        <dbReference type="ARBA" id="ARBA00022475"/>
    </source>
</evidence>
<keyword evidence="8 13" id="KW-1133">Transmembrane helix</keyword>
<dbReference type="InterPro" id="IPR051224">
    <property type="entry name" value="NiCoT_RcnA"/>
</dbReference>
<evidence type="ECO:0000256" key="13">
    <source>
        <dbReference type="RuleBase" id="RU362101"/>
    </source>
</evidence>
<feature type="transmembrane region" description="Helical" evidence="13">
    <location>
        <begin position="382"/>
        <end position="412"/>
    </location>
</feature>
<dbReference type="RefSeq" id="WP_345720428.1">
    <property type="nucleotide sequence ID" value="NZ_BAABRU010000002.1"/>
</dbReference>
<sequence>MKRCLCACWLLLLLFASQPQMAQAHSLDQLFQDMRVQIQPTQIVLTVHLIAGPLITPRLWEHLDTDRSQTLDQAEIERWCAEFNRNLELAFDHQSLPLTLYEVSEFPTTKADFIGSNATNLTWTVQAALGPIATGEYQLSLKSNNYHDISVVDWSKTRGRAGIVAQEASTMDLHSAEFPIKWPSSFRSDGAIALPTAEPSAPQQPSSSLVARLQTGDSSFGLIAATLGLAFGFGAVHALQPGHGKTLVAAYLVGSRGTIQQATLLGAIVTLTHTASVFALGGLMLLFSAWATPERFIPILTLVSGVLVAGLGLRMLWERLQALRSGNQGHAHGGLFHSHTDAGAGHSHVSNRKLLGLGISGGLVPCPEALVIMIVAATLGRIGLGLAMIVAFSAGLAAVLIGIGIVLVTLGSRLIKTSQPDAPWLRWLPIASAGVVTILGIGLMLQTI</sequence>
<keyword evidence="9" id="KW-0406">Ion transport</keyword>
<comment type="function">
    <text evidence="1">Efflux system for nickel and cobalt.</text>
</comment>
<feature type="transmembrane region" description="Helical" evidence="13">
    <location>
        <begin position="296"/>
        <end position="317"/>
    </location>
</feature>
<dbReference type="InterPro" id="IPR011541">
    <property type="entry name" value="Ni/Co_transpt_high_affinity"/>
</dbReference>
<dbReference type="PANTHER" id="PTHR40659">
    <property type="entry name" value="NICKEL/COBALT EFFLUX SYSTEM RCNA"/>
    <property type="match status" value="1"/>
</dbReference>
<feature type="transmembrane region" description="Helical" evidence="13">
    <location>
        <begin position="354"/>
        <end position="376"/>
    </location>
</feature>
<feature type="chain" id="PRO_5047280707" description="Nickel/cobalt efflux system" evidence="14">
    <location>
        <begin position="23"/>
        <end position="448"/>
    </location>
</feature>
<accession>A0ABP9WWB7</accession>
<evidence type="ECO:0000313" key="16">
    <source>
        <dbReference type="Proteomes" id="UP001428290"/>
    </source>
</evidence>
<evidence type="ECO:0000256" key="14">
    <source>
        <dbReference type="SAM" id="SignalP"/>
    </source>
</evidence>
<comment type="caution">
    <text evidence="15">The sequence shown here is derived from an EMBL/GenBank/DDBJ whole genome shotgun (WGS) entry which is preliminary data.</text>
</comment>
<comment type="subcellular location">
    <subcellularLocation>
        <location evidence="2 13">Cell membrane</location>
        <topology evidence="2 13">Multi-pass membrane protein</topology>
    </subcellularLocation>
</comment>